<reference evidence="2" key="1">
    <citation type="submission" date="2015-07" db="EMBL/GenBank/DDBJ databases">
        <title>Genome Of Nitrogen-Fixing Cyanobacterium Nostoc piscinale CENA21 From Solimoes/Amazon River Floodplain Sediments And Comparative Genomics To Uncover Biosynthetic Natural Products Potential.</title>
        <authorList>
            <person name="Leao T.F."/>
            <person name="Leao P.N."/>
            <person name="Guimaraes P.I."/>
            <person name="de Melo A.G.C."/>
            <person name="Ramos R.T.J."/>
            <person name="Silva A."/>
            <person name="Fiore M.F."/>
            <person name="Schneider M.P.C."/>
        </authorList>
    </citation>
    <scope>NUCLEOTIDE SEQUENCE [LARGE SCALE GENOMIC DNA]</scope>
    <source>
        <strain evidence="2">CENA21</strain>
    </source>
</reference>
<protein>
    <submittedName>
        <fullName evidence="1">Uncharacterized protein</fullName>
    </submittedName>
</protein>
<dbReference type="KEGG" id="npz:ACX27_18840"/>
<proteinExistence type="predicted"/>
<gene>
    <name evidence="1" type="ORF">ACX27_18840</name>
</gene>
<dbReference type="AlphaFoldDB" id="A0A0M4T3S5"/>
<dbReference type="PATRIC" id="fig|224013.5.peg.4506"/>
<dbReference type="EMBL" id="CP012036">
    <property type="protein sequence ID" value="ALF54432.1"/>
    <property type="molecule type" value="Genomic_DNA"/>
</dbReference>
<reference evidence="1 2" key="2">
    <citation type="journal article" date="2016" name="Genome Announc.">
        <title>Draft Genome Sequence of the N2-Fixing Cyanobacterium Nostoc piscinale CENA21, Isolated from the Brazilian Amazon Floodplain.</title>
        <authorList>
            <person name="Leao T."/>
            <person name="Guimaraes P.I."/>
            <person name="de Melo A.G."/>
            <person name="Ramos R.T."/>
            <person name="Leao P.N."/>
            <person name="Silva A."/>
            <person name="Fiore M.F."/>
            <person name="Schneider M.P."/>
        </authorList>
    </citation>
    <scope>NUCLEOTIDE SEQUENCE [LARGE SCALE GENOMIC DNA]</scope>
    <source>
        <strain evidence="1 2">CENA21</strain>
    </source>
</reference>
<organism evidence="1 2">
    <name type="scientific">Nostoc piscinale CENA21</name>
    <dbReference type="NCBI Taxonomy" id="224013"/>
    <lineage>
        <taxon>Bacteria</taxon>
        <taxon>Bacillati</taxon>
        <taxon>Cyanobacteriota</taxon>
        <taxon>Cyanophyceae</taxon>
        <taxon>Nostocales</taxon>
        <taxon>Nostocaceae</taxon>
        <taxon>Nostoc</taxon>
    </lineage>
</organism>
<sequence>MYGLGQLTSAKIFIEYDDYQKIIARNTSFLEIYIKTQNKNTIFQTNYNSKTFSCNCTEFLKNLRKKPDLTSA</sequence>
<accession>A0A0M4T3S5</accession>
<evidence type="ECO:0000313" key="1">
    <source>
        <dbReference type="EMBL" id="ALF54432.1"/>
    </source>
</evidence>
<keyword evidence="2" id="KW-1185">Reference proteome</keyword>
<name>A0A0M4T3S5_9NOSO</name>
<dbReference type="Proteomes" id="UP000062645">
    <property type="component" value="Chromosome"/>
</dbReference>
<evidence type="ECO:0000313" key="2">
    <source>
        <dbReference type="Proteomes" id="UP000062645"/>
    </source>
</evidence>